<evidence type="ECO:0000256" key="1">
    <source>
        <dbReference type="ARBA" id="ARBA00001420"/>
    </source>
</evidence>
<comment type="caution">
    <text evidence="9">The sequence shown here is derived from an EMBL/GenBank/DDBJ whole genome shotgun (WGS) entry which is preliminary data.</text>
</comment>
<dbReference type="GO" id="GO:0004553">
    <property type="term" value="F:hydrolase activity, hydrolyzing O-glycosyl compounds"/>
    <property type="evidence" value="ECO:0007669"/>
    <property type="project" value="InterPro"/>
</dbReference>
<dbReference type="InterPro" id="IPR036908">
    <property type="entry name" value="RlpA-like_sf"/>
</dbReference>
<evidence type="ECO:0000256" key="4">
    <source>
        <dbReference type="ARBA" id="ARBA00023316"/>
    </source>
</evidence>
<feature type="compositionally biased region" description="Low complexity" evidence="6">
    <location>
        <begin position="205"/>
        <end position="216"/>
    </location>
</feature>
<evidence type="ECO:0000256" key="3">
    <source>
        <dbReference type="ARBA" id="ARBA00023239"/>
    </source>
</evidence>
<proteinExistence type="predicted"/>
<dbReference type="GO" id="GO:0071555">
    <property type="term" value="P:cell wall organization"/>
    <property type="evidence" value="ECO:0007669"/>
    <property type="project" value="UniProtKB-KW"/>
</dbReference>
<feature type="domain" description="3D" evidence="8">
    <location>
        <begin position="51"/>
        <end position="128"/>
    </location>
</feature>
<dbReference type="Gene3D" id="2.40.240.50">
    <property type="entry name" value="Barwin-like endoglucanases"/>
    <property type="match status" value="1"/>
</dbReference>
<dbReference type="EMBL" id="MLJW01002950">
    <property type="protein sequence ID" value="OIQ73229.1"/>
    <property type="molecule type" value="Genomic_DNA"/>
</dbReference>
<dbReference type="PANTHER" id="PTHR30124:SF0">
    <property type="entry name" value="MEMBRANE-BOUND LYTIC MUREIN TRANSGLYCOSYLASE A"/>
    <property type="match status" value="1"/>
</dbReference>
<dbReference type="Pfam" id="PF06725">
    <property type="entry name" value="3D"/>
    <property type="match status" value="1"/>
</dbReference>
<accession>A0A1J5QB80</accession>
<dbReference type="InterPro" id="IPR026044">
    <property type="entry name" value="MltA"/>
</dbReference>
<dbReference type="InterPro" id="IPR005300">
    <property type="entry name" value="MltA_B"/>
</dbReference>
<keyword evidence="4" id="KW-0961">Cell wall biogenesis/degradation</keyword>
<evidence type="ECO:0000256" key="5">
    <source>
        <dbReference type="ARBA" id="ARBA00030918"/>
    </source>
</evidence>
<dbReference type="Gene3D" id="2.40.40.10">
    <property type="entry name" value="RlpA-like domain"/>
    <property type="match status" value="1"/>
</dbReference>
<keyword evidence="3 9" id="KW-0456">Lyase</keyword>
<feature type="domain" description="Lytic transglycosylase MltA" evidence="7">
    <location>
        <begin position="1"/>
        <end position="29"/>
    </location>
</feature>
<dbReference type="PANTHER" id="PTHR30124">
    <property type="entry name" value="MEMBRANE-BOUND LYTIC MUREIN TRANSGLYCOSYLASE A"/>
    <property type="match status" value="1"/>
</dbReference>
<evidence type="ECO:0000259" key="7">
    <source>
        <dbReference type="Pfam" id="PF03562"/>
    </source>
</evidence>
<feature type="region of interest" description="Disordered" evidence="6">
    <location>
        <begin position="135"/>
        <end position="243"/>
    </location>
</feature>
<dbReference type="AlphaFoldDB" id="A0A1J5QB80"/>
<dbReference type="CDD" id="cd14485">
    <property type="entry name" value="mltA_like_LT_A"/>
    <property type="match status" value="1"/>
</dbReference>
<name>A0A1J5QB80_9ZZZZ</name>
<protein>
    <recommendedName>
        <fullName evidence="2">peptidoglycan lytic exotransglycosylase</fullName>
        <ecNumber evidence="2">4.2.2.n1</ecNumber>
    </recommendedName>
    <alternativeName>
        <fullName evidence="5">Murein hydrolase A</fullName>
    </alternativeName>
</protein>
<evidence type="ECO:0000313" key="9">
    <source>
        <dbReference type="EMBL" id="OIQ73229.1"/>
    </source>
</evidence>
<dbReference type="GO" id="GO:0008933">
    <property type="term" value="F:peptidoglycan lytic transglycosylase activity"/>
    <property type="evidence" value="ECO:0007669"/>
    <property type="project" value="TreeGrafter"/>
</dbReference>
<evidence type="ECO:0000259" key="8">
    <source>
        <dbReference type="Pfam" id="PF06725"/>
    </source>
</evidence>
<dbReference type="Pfam" id="PF03562">
    <property type="entry name" value="MltA"/>
    <property type="match status" value="1"/>
</dbReference>
<evidence type="ECO:0000256" key="6">
    <source>
        <dbReference type="SAM" id="MobiDB-lite"/>
    </source>
</evidence>
<dbReference type="GO" id="GO:0009253">
    <property type="term" value="P:peptidoglycan catabolic process"/>
    <property type="evidence" value="ECO:0007669"/>
    <property type="project" value="TreeGrafter"/>
</dbReference>
<feature type="compositionally biased region" description="Basic and acidic residues" evidence="6">
    <location>
        <begin position="162"/>
        <end position="172"/>
    </location>
</feature>
<feature type="compositionally biased region" description="Basic residues" evidence="6">
    <location>
        <begin position="228"/>
        <end position="243"/>
    </location>
</feature>
<dbReference type="InterPro" id="IPR010611">
    <property type="entry name" value="3D_dom"/>
</dbReference>
<comment type="catalytic activity">
    <reaction evidence="1">
        <text>Exolytic cleavage of the (1-&gt;4)-beta-glycosidic linkage between N-acetylmuramic acid (MurNAc) and N-acetylglucosamine (GlcNAc) residues in peptidoglycan, from either the reducing or the non-reducing ends of the peptidoglycan chains, with concomitant formation of a 1,6-anhydrobond in the MurNAc residue.</text>
        <dbReference type="EC" id="4.2.2.n1"/>
    </reaction>
</comment>
<dbReference type="SUPFAM" id="SSF50685">
    <property type="entry name" value="Barwin-like endoglucanases"/>
    <property type="match status" value="1"/>
</dbReference>
<dbReference type="GO" id="GO:0019867">
    <property type="term" value="C:outer membrane"/>
    <property type="evidence" value="ECO:0007669"/>
    <property type="project" value="InterPro"/>
</dbReference>
<dbReference type="EC" id="4.2.2.n1" evidence="2"/>
<feature type="compositionally biased region" description="Polar residues" evidence="6">
    <location>
        <begin position="177"/>
        <end position="197"/>
    </location>
</feature>
<dbReference type="GO" id="GO:0009254">
    <property type="term" value="P:peptidoglycan turnover"/>
    <property type="evidence" value="ECO:0007669"/>
    <property type="project" value="InterPro"/>
</dbReference>
<sequence length="243" mass="26710">MQKIREWMDQNPDGSKELRRQNRSYVFFHEVMLSDKDEAVGAQGVPLTPGRSIAVDKSLHVYGTPFFIEGELPIESEQSKTPFRRLMVAQDTGSSITGPARADIYYGAGPDAGRVSGRFRHNMRFVILVPKSLDPVGRGRKMPLPDPRPSDKIARLFPQVDPLKDKPKDQKNGAKPSGTSAEPSPKSPVSATEPTKNATPPQPPAGAGQAVAGRVPLPEARPNIKPSRVGHHHRRVGHDRRSR</sequence>
<organism evidence="9">
    <name type="scientific">mine drainage metagenome</name>
    <dbReference type="NCBI Taxonomy" id="410659"/>
    <lineage>
        <taxon>unclassified sequences</taxon>
        <taxon>metagenomes</taxon>
        <taxon>ecological metagenomes</taxon>
    </lineage>
</organism>
<reference evidence="9" key="1">
    <citation type="submission" date="2016-10" db="EMBL/GenBank/DDBJ databases">
        <title>Sequence of Gallionella enrichment culture.</title>
        <authorList>
            <person name="Poehlein A."/>
            <person name="Muehling M."/>
            <person name="Daniel R."/>
        </authorList>
    </citation>
    <scope>NUCLEOTIDE SEQUENCE</scope>
</reference>
<gene>
    <name evidence="9" type="primary">mltA_11</name>
    <name evidence="9" type="ORF">GALL_451370</name>
</gene>
<evidence type="ECO:0000256" key="2">
    <source>
        <dbReference type="ARBA" id="ARBA00012587"/>
    </source>
</evidence>